<dbReference type="OrthoDB" id="1251273at2"/>
<keyword evidence="1" id="KW-1133">Transmembrane helix</keyword>
<proteinExistence type="predicted"/>
<dbReference type="EMBL" id="JXRA01000089">
    <property type="protein sequence ID" value="KIO75657.1"/>
    <property type="molecule type" value="Genomic_DNA"/>
</dbReference>
<evidence type="ECO:0000256" key="1">
    <source>
        <dbReference type="SAM" id="Phobius"/>
    </source>
</evidence>
<accession>A0A0D0GEA0</accession>
<keyword evidence="1" id="KW-0812">Transmembrane</keyword>
<keyword evidence="3" id="KW-1185">Reference proteome</keyword>
<evidence type="ECO:0000313" key="2">
    <source>
        <dbReference type="EMBL" id="KIO75657.1"/>
    </source>
</evidence>
<dbReference type="STRING" id="1503925.TH53_19430"/>
<protein>
    <submittedName>
        <fullName evidence="2">Uncharacterized protein</fullName>
    </submittedName>
</protein>
<reference evidence="2 3" key="1">
    <citation type="submission" date="2015-01" db="EMBL/GenBank/DDBJ databases">
        <title>Draft genome sequence of Pedobacter sp. NL19 isolated from sludge of an effluent treatment pond in an abandoned uranium mine.</title>
        <authorList>
            <person name="Santos T."/>
            <person name="Caetano T."/>
            <person name="Covas C."/>
            <person name="Cruz A."/>
            <person name="Mendo S."/>
        </authorList>
    </citation>
    <scope>NUCLEOTIDE SEQUENCE [LARGE SCALE GENOMIC DNA]</scope>
    <source>
        <strain evidence="2 3">NL19</strain>
    </source>
</reference>
<dbReference type="AlphaFoldDB" id="A0A0D0GEA0"/>
<organism evidence="2 3">
    <name type="scientific">Pedobacter lusitanus</name>
    <dbReference type="NCBI Taxonomy" id="1503925"/>
    <lineage>
        <taxon>Bacteria</taxon>
        <taxon>Pseudomonadati</taxon>
        <taxon>Bacteroidota</taxon>
        <taxon>Sphingobacteriia</taxon>
        <taxon>Sphingobacteriales</taxon>
        <taxon>Sphingobacteriaceae</taxon>
        <taxon>Pedobacter</taxon>
    </lineage>
</organism>
<evidence type="ECO:0000313" key="3">
    <source>
        <dbReference type="Proteomes" id="UP000032049"/>
    </source>
</evidence>
<dbReference type="Proteomes" id="UP000032049">
    <property type="component" value="Unassembled WGS sequence"/>
</dbReference>
<dbReference type="RefSeq" id="WP_041884500.1">
    <property type="nucleotide sequence ID" value="NZ_CP157278.1"/>
</dbReference>
<feature type="transmembrane region" description="Helical" evidence="1">
    <location>
        <begin position="47"/>
        <end position="66"/>
    </location>
</feature>
<feature type="transmembrane region" description="Helical" evidence="1">
    <location>
        <begin position="21"/>
        <end position="41"/>
    </location>
</feature>
<gene>
    <name evidence="2" type="ORF">TH53_19430</name>
</gene>
<sequence length="154" mass="17554">METFKYFEQQDNIYHLKVQKGFFYTMAIIAFVAVIAALIYGTTKGSYFGVAILVFIGVMGVLRSTASMEFNTTEREIQQKSFFFSSPVTYSFDDFDHFLVSKLKSTFITVGVSGVLVMERNGKTKNILLRQCFFTSKPLQRLSDELYVILGLPE</sequence>
<comment type="caution">
    <text evidence="2">The sequence shown here is derived from an EMBL/GenBank/DDBJ whole genome shotgun (WGS) entry which is preliminary data.</text>
</comment>
<keyword evidence="1" id="KW-0472">Membrane</keyword>
<name>A0A0D0GEA0_9SPHI</name>